<feature type="domain" description="Nucleotidyltransferase-like" evidence="1">
    <location>
        <begin position="89"/>
        <end position="204"/>
    </location>
</feature>
<evidence type="ECO:0000259" key="1">
    <source>
        <dbReference type="Pfam" id="PF12281"/>
    </source>
</evidence>
<protein>
    <submittedName>
        <fullName evidence="2">GSU2403 family nucleotidyltransferase fold protein</fullName>
    </submittedName>
</protein>
<comment type="caution">
    <text evidence="2">The sequence shown here is derived from an EMBL/GenBank/DDBJ whole genome shotgun (WGS) entry which is preliminary data.</text>
</comment>
<reference evidence="2 3" key="1">
    <citation type="submission" date="2024-03" db="EMBL/GenBank/DDBJ databases">
        <title>Novel species of the genus Variovorax.</title>
        <authorList>
            <person name="Liu Q."/>
            <person name="Xin Y.-H."/>
        </authorList>
    </citation>
    <scope>NUCLEOTIDE SEQUENCE [LARGE SCALE GENOMIC DNA]</scope>
    <source>
        <strain evidence="2 3">KACC 18501</strain>
    </source>
</reference>
<evidence type="ECO:0000313" key="3">
    <source>
        <dbReference type="Proteomes" id="UP001363010"/>
    </source>
</evidence>
<dbReference type="RefSeq" id="WP_340363246.1">
    <property type="nucleotide sequence ID" value="NZ_JBBKZV010000004.1"/>
</dbReference>
<accession>A0ABU8VX35</accession>
<evidence type="ECO:0000313" key="2">
    <source>
        <dbReference type="EMBL" id="MEJ8822195.1"/>
    </source>
</evidence>
<dbReference type="Proteomes" id="UP001363010">
    <property type="component" value="Unassembled WGS sequence"/>
</dbReference>
<organism evidence="2 3">
    <name type="scientific">Variovorax humicola</name>
    <dbReference type="NCBI Taxonomy" id="1769758"/>
    <lineage>
        <taxon>Bacteria</taxon>
        <taxon>Pseudomonadati</taxon>
        <taxon>Pseudomonadota</taxon>
        <taxon>Betaproteobacteria</taxon>
        <taxon>Burkholderiales</taxon>
        <taxon>Comamonadaceae</taxon>
        <taxon>Variovorax</taxon>
    </lineage>
</organism>
<proteinExistence type="predicted"/>
<dbReference type="EMBL" id="JBBKZV010000004">
    <property type="protein sequence ID" value="MEJ8822195.1"/>
    <property type="molecule type" value="Genomic_DNA"/>
</dbReference>
<sequence length="212" mass="23908">MLVLDSCVTGHAIACGKPDNSARQAIDSATIYGEFSRVQAQAHQYIRPHVRKQQGGDEYLVKTQPDNTQKRVGPRSVDTEKIYADFTSRKNETAISASGFEVDILRRQPEGDDPHPFRFSDDEDDLWPVQAIRASTLTSAPRFEHLVVSATGRMALMRTIAPEAFVEFKRWMAEKAKQRPEAKRRRDRRQADIVQAMLEDGLLPRAGREAAT</sequence>
<keyword evidence="3" id="KW-1185">Reference proteome</keyword>
<dbReference type="InterPro" id="IPR058575">
    <property type="entry name" value="NTP_transf_8_dom"/>
</dbReference>
<gene>
    <name evidence="2" type="ORF">WKW80_09100</name>
</gene>
<dbReference type="Pfam" id="PF12281">
    <property type="entry name" value="NTP_transf_8"/>
    <property type="match status" value="1"/>
</dbReference>
<name>A0ABU8VX35_9BURK</name>